<feature type="region of interest" description="Disordered" evidence="3">
    <location>
        <begin position="306"/>
        <end position="339"/>
    </location>
</feature>
<sequence>MVRGEAGIGKSALLHHAREQAAAAGFRVEACTGVEAETPFAFAGLHQLCAPLLDGMSALPEPQESALSVAFGLRGGAAPDYFLVGLATLNLLTEAAEERPLLCLIDDAQWLDHASAQVLAFVARRISAERIALLFARREVGEDQIDVFIDLAPEFRLTGLDENDARMLLSEGVHTPLEDDIRDRILAEARGNPLALLELPRSATGWAGGFELPDALSVPRRIEETFRQRSEGLAPDAQMLLLLAAADPTGDADLLWRAVEQLGMRRTDAEPAEASDLLEIGARVQFRHPLVRSAVYRAARPPDRRRAHGALALATDPDVDPDRRTWHRAQSAQGTDEETAQELERSAARTLARGGAAAAAVFLQRAAELTPEPAGRARRALEAAHAKHDAGAFVEAQELATMASTGPLDALQRARIALLRARLAFHRAEGVDAPGMLLDAAETLAPLDASLSRETYLHALDAAMIIGGAGEKRGAADVARAALAAPAPPGPPLPADDLLDGLIVTFTEGYAAGAPAMHRALEAFRARGFDGEAVGQMGSRRWMWLATRSAAGLYDADVGRELAIRNVRLARELGALTTLPGALAALAGVLVLSGELARAGEVAAEGAAITQATGAIPQPFGQLILAAWCGREAETLRLHALRTQGSAAPTDGAAVATAHYALAVLHNGLGNYSAAVAAAVRARQTDEISNSSITMPELVEAAVRAGDRTLAESALAELCMRAEASGTGWALGLAERSRALVSADAAAAEGHYREALDRLRSSGMSGHLARTHLVFGEWLRREGRRQDARAQLRTAHDSLAAMGAQAFAARAARELRATGENPRKRSVQPASSLTAHELQVARLVATGATSREVGAQLFLSPRTIEAHLRSIFRKLGITSRRQLKDLLPG</sequence>
<dbReference type="PANTHER" id="PTHR16305:SF35">
    <property type="entry name" value="TRANSCRIPTIONAL ACTIVATOR DOMAIN"/>
    <property type="match status" value="1"/>
</dbReference>
<keyword evidence="1" id="KW-0547">Nucleotide-binding</keyword>
<evidence type="ECO:0000256" key="1">
    <source>
        <dbReference type="ARBA" id="ARBA00022741"/>
    </source>
</evidence>
<evidence type="ECO:0000259" key="4">
    <source>
        <dbReference type="PROSITE" id="PS50043"/>
    </source>
</evidence>
<dbReference type="Proteomes" id="UP001501746">
    <property type="component" value="Unassembled WGS sequence"/>
</dbReference>
<dbReference type="Gene3D" id="1.10.10.10">
    <property type="entry name" value="Winged helix-like DNA-binding domain superfamily/Winged helix DNA-binding domain"/>
    <property type="match status" value="1"/>
</dbReference>
<dbReference type="InterPro" id="IPR000792">
    <property type="entry name" value="Tscrpt_reg_LuxR_C"/>
</dbReference>
<dbReference type="SMART" id="SM00421">
    <property type="entry name" value="HTH_LUXR"/>
    <property type="match status" value="1"/>
</dbReference>
<dbReference type="InterPro" id="IPR011990">
    <property type="entry name" value="TPR-like_helical_dom_sf"/>
</dbReference>
<dbReference type="Gene3D" id="1.25.40.10">
    <property type="entry name" value="Tetratricopeptide repeat domain"/>
    <property type="match status" value="1"/>
</dbReference>
<accession>A0ABN2MQM0</accession>
<dbReference type="CDD" id="cd06170">
    <property type="entry name" value="LuxR_C_like"/>
    <property type="match status" value="1"/>
</dbReference>
<keyword evidence="2" id="KW-0067">ATP-binding</keyword>
<name>A0ABN2MQM0_9MICO</name>
<evidence type="ECO:0000256" key="2">
    <source>
        <dbReference type="ARBA" id="ARBA00022840"/>
    </source>
</evidence>
<dbReference type="PROSITE" id="PS50043">
    <property type="entry name" value="HTH_LUXR_2"/>
    <property type="match status" value="1"/>
</dbReference>
<dbReference type="InterPro" id="IPR016032">
    <property type="entry name" value="Sig_transdc_resp-reg_C-effctor"/>
</dbReference>
<dbReference type="EMBL" id="BAAANK010000005">
    <property type="protein sequence ID" value="GAA1835253.1"/>
    <property type="molecule type" value="Genomic_DNA"/>
</dbReference>
<evidence type="ECO:0000256" key="3">
    <source>
        <dbReference type="SAM" id="MobiDB-lite"/>
    </source>
</evidence>
<evidence type="ECO:0000313" key="6">
    <source>
        <dbReference type="Proteomes" id="UP001501746"/>
    </source>
</evidence>
<organism evidence="5 6">
    <name type="scientific">Agromyces salentinus</name>
    <dbReference type="NCBI Taxonomy" id="269421"/>
    <lineage>
        <taxon>Bacteria</taxon>
        <taxon>Bacillati</taxon>
        <taxon>Actinomycetota</taxon>
        <taxon>Actinomycetes</taxon>
        <taxon>Micrococcales</taxon>
        <taxon>Microbacteriaceae</taxon>
        <taxon>Agromyces</taxon>
    </lineage>
</organism>
<dbReference type="PANTHER" id="PTHR16305">
    <property type="entry name" value="TESTICULAR SOLUBLE ADENYLYL CYCLASE"/>
    <property type="match status" value="1"/>
</dbReference>
<dbReference type="PRINTS" id="PR00038">
    <property type="entry name" value="HTHLUXR"/>
</dbReference>
<dbReference type="SUPFAM" id="SSF46894">
    <property type="entry name" value="C-terminal effector domain of the bipartite response regulators"/>
    <property type="match status" value="1"/>
</dbReference>
<evidence type="ECO:0000313" key="5">
    <source>
        <dbReference type="EMBL" id="GAA1835253.1"/>
    </source>
</evidence>
<dbReference type="PROSITE" id="PS00622">
    <property type="entry name" value="HTH_LUXR_1"/>
    <property type="match status" value="1"/>
</dbReference>
<comment type="caution">
    <text evidence="5">The sequence shown here is derived from an EMBL/GenBank/DDBJ whole genome shotgun (WGS) entry which is preliminary data.</text>
</comment>
<dbReference type="InterPro" id="IPR036388">
    <property type="entry name" value="WH-like_DNA-bd_sf"/>
</dbReference>
<gene>
    <name evidence="5" type="ORF">GCM10009750_19610</name>
</gene>
<dbReference type="Pfam" id="PF13191">
    <property type="entry name" value="AAA_16"/>
    <property type="match status" value="1"/>
</dbReference>
<keyword evidence="6" id="KW-1185">Reference proteome</keyword>
<protein>
    <submittedName>
        <fullName evidence="5">LuxR family transcriptional regulator</fullName>
    </submittedName>
</protein>
<proteinExistence type="predicted"/>
<feature type="domain" description="HTH luxR-type" evidence="4">
    <location>
        <begin position="826"/>
        <end position="889"/>
    </location>
</feature>
<dbReference type="InterPro" id="IPR041664">
    <property type="entry name" value="AAA_16"/>
</dbReference>
<dbReference type="Pfam" id="PF00196">
    <property type="entry name" value="GerE"/>
    <property type="match status" value="1"/>
</dbReference>
<reference evidence="5 6" key="1">
    <citation type="journal article" date="2019" name="Int. J. Syst. Evol. Microbiol.">
        <title>The Global Catalogue of Microorganisms (GCM) 10K type strain sequencing project: providing services to taxonomists for standard genome sequencing and annotation.</title>
        <authorList>
            <consortium name="The Broad Institute Genomics Platform"/>
            <consortium name="The Broad Institute Genome Sequencing Center for Infectious Disease"/>
            <person name="Wu L."/>
            <person name="Ma J."/>
        </authorList>
    </citation>
    <scope>NUCLEOTIDE SEQUENCE [LARGE SCALE GENOMIC DNA]</scope>
    <source>
        <strain evidence="5 6">JCM 14323</strain>
    </source>
</reference>